<gene>
    <name evidence="1" type="ORF">GCM10010841_08850</name>
</gene>
<evidence type="ECO:0000313" key="2">
    <source>
        <dbReference type="Proteomes" id="UP000661918"/>
    </source>
</evidence>
<name>A0ABQ2GLQ0_9DEIO</name>
<keyword evidence="2" id="KW-1185">Reference proteome</keyword>
<dbReference type="Proteomes" id="UP000661918">
    <property type="component" value="Unassembled WGS sequence"/>
</dbReference>
<evidence type="ECO:0000313" key="1">
    <source>
        <dbReference type="EMBL" id="GGM02559.1"/>
    </source>
</evidence>
<protein>
    <submittedName>
        <fullName evidence="1">Uncharacterized protein</fullName>
    </submittedName>
</protein>
<reference evidence="2" key="1">
    <citation type="journal article" date="2019" name="Int. J. Syst. Evol. Microbiol.">
        <title>The Global Catalogue of Microorganisms (GCM) 10K type strain sequencing project: providing services to taxonomists for standard genome sequencing and annotation.</title>
        <authorList>
            <consortium name="The Broad Institute Genomics Platform"/>
            <consortium name="The Broad Institute Genome Sequencing Center for Infectious Disease"/>
            <person name="Wu L."/>
            <person name="Ma J."/>
        </authorList>
    </citation>
    <scope>NUCLEOTIDE SEQUENCE [LARGE SCALE GENOMIC DNA]</scope>
    <source>
        <strain evidence="2">JCM 15443</strain>
    </source>
</reference>
<comment type="caution">
    <text evidence="1">The sequence shown here is derived from an EMBL/GenBank/DDBJ whole genome shotgun (WGS) entry which is preliminary data.</text>
</comment>
<sequence>MPAGLGAISTSRVTVQFVQVVSDVPADGLGQQGRHGVADLPENLGEGSGEQVVVVEALQARRFTGRDGPRPIGARIREDGVLNFGAISNPSDEQLARGASAGKTRQAVKATRTRDEGLLIIYPITTIGTDVCTSGFALSFPGDAEMRRHNYTLNPVAQAEEMRA</sequence>
<dbReference type="EMBL" id="BMOM01000005">
    <property type="protein sequence ID" value="GGM02559.1"/>
    <property type="molecule type" value="Genomic_DNA"/>
</dbReference>
<proteinExistence type="predicted"/>
<accession>A0ABQ2GLQ0</accession>
<organism evidence="1 2">
    <name type="scientific">Deinococcus aerophilus</name>
    <dbReference type="NCBI Taxonomy" id="522488"/>
    <lineage>
        <taxon>Bacteria</taxon>
        <taxon>Thermotogati</taxon>
        <taxon>Deinococcota</taxon>
        <taxon>Deinococci</taxon>
        <taxon>Deinococcales</taxon>
        <taxon>Deinococcaceae</taxon>
        <taxon>Deinococcus</taxon>
    </lineage>
</organism>